<dbReference type="Gene3D" id="3.30.460.10">
    <property type="entry name" value="Beta Polymerase, domain 2"/>
    <property type="match status" value="1"/>
</dbReference>
<accession>A0A841GZ07</accession>
<dbReference type="Proteomes" id="UP000582837">
    <property type="component" value="Unassembled WGS sequence"/>
</dbReference>
<evidence type="ECO:0008006" key="3">
    <source>
        <dbReference type="Google" id="ProtNLM"/>
    </source>
</evidence>
<comment type="caution">
    <text evidence="1">The sequence shown here is derived from an EMBL/GenBank/DDBJ whole genome shotgun (WGS) entry which is preliminary data.</text>
</comment>
<evidence type="ECO:0000313" key="1">
    <source>
        <dbReference type="EMBL" id="MBB6070948.1"/>
    </source>
</evidence>
<organism evidence="1 2">
    <name type="scientific">Longimicrobium terrae</name>
    <dbReference type="NCBI Taxonomy" id="1639882"/>
    <lineage>
        <taxon>Bacteria</taxon>
        <taxon>Pseudomonadati</taxon>
        <taxon>Gemmatimonadota</taxon>
        <taxon>Longimicrobiia</taxon>
        <taxon>Longimicrobiales</taxon>
        <taxon>Longimicrobiaceae</taxon>
        <taxon>Longimicrobium</taxon>
    </lineage>
</organism>
<dbReference type="CDD" id="cd05403">
    <property type="entry name" value="NT_KNTase_like"/>
    <property type="match status" value="1"/>
</dbReference>
<dbReference type="AlphaFoldDB" id="A0A841GZ07"/>
<name>A0A841GZ07_9BACT</name>
<dbReference type="InterPro" id="IPR043519">
    <property type="entry name" value="NT_sf"/>
</dbReference>
<keyword evidence="2" id="KW-1185">Reference proteome</keyword>
<dbReference type="EMBL" id="JACHIA010000006">
    <property type="protein sequence ID" value="MBB6070948.1"/>
    <property type="molecule type" value="Genomic_DNA"/>
</dbReference>
<proteinExistence type="predicted"/>
<reference evidence="1 2" key="1">
    <citation type="submission" date="2020-08" db="EMBL/GenBank/DDBJ databases">
        <title>Genomic Encyclopedia of Type Strains, Phase IV (KMG-IV): sequencing the most valuable type-strain genomes for metagenomic binning, comparative biology and taxonomic classification.</title>
        <authorList>
            <person name="Goeker M."/>
        </authorList>
    </citation>
    <scope>NUCLEOTIDE SEQUENCE [LARGE SCALE GENOMIC DNA]</scope>
    <source>
        <strain evidence="1 2">DSM 29007</strain>
    </source>
</reference>
<sequence length="357" mass="40715">MSEQLALPVQPRSPVLELRDALEADWPHILAARERAARMYERVQILSYPFVPRDTSLVLFGSLARAEFTHGSDVDWTLLVDGPADPDHWDLTQRLRSKFTAARIKPPSPGGPFGRLTFSHDLIHRIGGDNDTNQNTTQRLLLLLESRPTSNRDAYDRVIANVLTRYVEEDLLGPAESPFRVPRFLLNDFARYWRTMAVDFAHKRRERQADQWAVRTTKLRFSRKLLHTAGLLSCFLCREAFKEEKSVARFHDAKLVVDYLARLLGTTPLDIVARVVLDYFGKDSGAANRLFGAYDSFLGLLDDEDKRERLKNLSPGDADSDPLYREASALGKAFQDALGEIFFSEPLRDFTIRYGVF</sequence>
<protein>
    <recommendedName>
        <fullName evidence="3">Polymerase nucleotidyl transferase domain-containing protein</fullName>
    </recommendedName>
</protein>
<gene>
    <name evidence="1" type="ORF">HNQ61_002570</name>
</gene>
<dbReference type="SUPFAM" id="SSF81301">
    <property type="entry name" value="Nucleotidyltransferase"/>
    <property type="match status" value="1"/>
</dbReference>
<evidence type="ECO:0000313" key="2">
    <source>
        <dbReference type="Proteomes" id="UP000582837"/>
    </source>
</evidence>
<dbReference type="RefSeq" id="WP_170033381.1">
    <property type="nucleotide sequence ID" value="NZ_JABDTL010000001.1"/>
</dbReference>